<protein>
    <submittedName>
        <fullName evidence="1">Uncharacterized protein</fullName>
    </submittedName>
</protein>
<proteinExistence type="predicted"/>
<dbReference type="AlphaFoldDB" id="A0A843W631"/>
<evidence type="ECO:0000313" key="1">
    <source>
        <dbReference type="EMBL" id="MQM05402.1"/>
    </source>
</evidence>
<name>A0A843W631_COLES</name>
<comment type="caution">
    <text evidence="1">The sequence shown here is derived from an EMBL/GenBank/DDBJ whole genome shotgun (WGS) entry which is preliminary data.</text>
</comment>
<organism evidence="1 2">
    <name type="scientific">Colocasia esculenta</name>
    <name type="common">Wild taro</name>
    <name type="synonym">Arum esculentum</name>
    <dbReference type="NCBI Taxonomy" id="4460"/>
    <lineage>
        <taxon>Eukaryota</taxon>
        <taxon>Viridiplantae</taxon>
        <taxon>Streptophyta</taxon>
        <taxon>Embryophyta</taxon>
        <taxon>Tracheophyta</taxon>
        <taxon>Spermatophyta</taxon>
        <taxon>Magnoliopsida</taxon>
        <taxon>Liliopsida</taxon>
        <taxon>Araceae</taxon>
        <taxon>Aroideae</taxon>
        <taxon>Colocasieae</taxon>
        <taxon>Colocasia</taxon>
    </lineage>
</organism>
<gene>
    <name evidence="1" type="ORF">Taro_038212</name>
</gene>
<reference evidence="1" key="1">
    <citation type="submission" date="2017-07" db="EMBL/GenBank/DDBJ databases">
        <title>Taro Niue Genome Assembly and Annotation.</title>
        <authorList>
            <person name="Atibalentja N."/>
            <person name="Keating K."/>
            <person name="Fields C.J."/>
        </authorList>
    </citation>
    <scope>NUCLEOTIDE SEQUENCE</scope>
    <source>
        <strain evidence="1">Niue_2</strain>
        <tissue evidence="1">Leaf</tissue>
    </source>
</reference>
<accession>A0A843W631</accession>
<keyword evidence="2" id="KW-1185">Reference proteome</keyword>
<evidence type="ECO:0000313" key="2">
    <source>
        <dbReference type="Proteomes" id="UP000652761"/>
    </source>
</evidence>
<dbReference type="EMBL" id="NMUH01003405">
    <property type="protein sequence ID" value="MQM05402.1"/>
    <property type="molecule type" value="Genomic_DNA"/>
</dbReference>
<sequence length="74" mass="9073">MSESQAVRLLEGRLAEQVIELERLRAETRTLREYERARTPGRARLRRQREGTWRSDFRRPWIGHRRGSKSWRLR</sequence>
<dbReference type="Proteomes" id="UP000652761">
    <property type="component" value="Unassembled WGS sequence"/>
</dbReference>